<proteinExistence type="predicted"/>
<gene>
    <name evidence="1" type="ORF">IW261DRAFT_1573882</name>
</gene>
<dbReference type="AlphaFoldDB" id="A0AA39T6E2"/>
<accession>A0AA39T6E2</accession>
<comment type="caution">
    <text evidence="1">The sequence shown here is derived from an EMBL/GenBank/DDBJ whole genome shotgun (WGS) entry which is preliminary data.</text>
</comment>
<dbReference type="Proteomes" id="UP001175227">
    <property type="component" value="Unassembled WGS sequence"/>
</dbReference>
<sequence length="132" mass="14871">MQLVKPNFSIGDVGDSVLERFLARPVLQSFLYAPSSITHFERPIILPAFTINLNEWYSMQETAPESTHCRNSRRPVTCHVAMQHLLPGLSQIEPATHASSIVQSLQTQLILFLLSETLLIPLLLSLHQFPQP</sequence>
<organism evidence="1 2">
    <name type="scientific">Armillaria novae-zelandiae</name>
    <dbReference type="NCBI Taxonomy" id="153914"/>
    <lineage>
        <taxon>Eukaryota</taxon>
        <taxon>Fungi</taxon>
        <taxon>Dikarya</taxon>
        <taxon>Basidiomycota</taxon>
        <taxon>Agaricomycotina</taxon>
        <taxon>Agaricomycetes</taxon>
        <taxon>Agaricomycetidae</taxon>
        <taxon>Agaricales</taxon>
        <taxon>Marasmiineae</taxon>
        <taxon>Physalacriaceae</taxon>
        <taxon>Armillaria</taxon>
    </lineage>
</organism>
<keyword evidence="2" id="KW-1185">Reference proteome</keyword>
<reference evidence="1" key="1">
    <citation type="submission" date="2023-06" db="EMBL/GenBank/DDBJ databases">
        <authorList>
            <consortium name="Lawrence Berkeley National Laboratory"/>
            <person name="Ahrendt S."/>
            <person name="Sahu N."/>
            <person name="Indic B."/>
            <person name="Wong-Bajracharya J."/>
            <person name="Merenyi Z."/>
            <person name="Ke H.-M."/>
            <person name="Monk M."/>
            <person name="Kocsube S."/>
            <person name="Drula E."/>
            <person name="Lipzen A."/>
            <person name="Balint B."/>
            <person name="Henrissat B."/>
            <person name="Andreopoulos B."/>
            <person name="Martin F.M."/>
            <person name="Harder C.B."/>
            <person name="Rigling D."/>
            <person name="Ford K.L."/>
            <person name="Foster G.D."/>
            <person name="Pangilinan J."/>
            <person name="Papanicolaou A."/>
            <person name="Barry K."/>
            <person name="LaButti K."/>
            <person name="Viragh M."/>
            <person name="Koriabine M."/>
            <person name="Yan M."/>
            <person name="Riley R."/>
            <person name="Champramary S."/>
            <person name="Plett K.L."/>
            <person name="Tsai I.J."/>
            <person name="Slot J."/>
            <person name="Sipos G."/>
            <person name="Plett J."/>
            <person name="Nagy L.G."/>
            <person name="Grigoriev I.V."/>
        </authorList>
    </citation>
    <scope>NUCLEOTIDE SEQUENCE</scope>
    <source>
        <strain evidence="1">ICMP 16352</strain>
    </source>
</reference>
<evidence type="ECO:0000313" key="1">
    <source>
        <dbReference type="EMBL" id="KAK0467591.1"/>
    </source>
</evidence>
<dbReference type="EMBL" id="JAUEPR010000073">
    <property type="protein sequence ID" value="KAK0467591.1"/>
    <property type="molecule type" value="Genomic_DNA"/>
</dbReference>
<name>A0AA39T6E2_9AGAR</name>
<protein>
    <submittedName>
        <fullName evidence="1">Uncharacterized protein</fullName>
    </submittedName>
</protein>
<evidence type="ECO:0000313" key="2">
    <source>
        <dbReference type="Proteomes" id="UP001175227"/>
    </source>
</evidence>